<evidence type="ECO:0008006" key="4">
    <source>
        <dbReference type="Google" id="ProtNLM"/>
    </source>
</evidence>
<dbReference type="OrthoDB" id="3468003at2"/>
<dbReference type="PROSITE" id="PS51257">
    <property type="entry name" value="PROKAR_LIPOPROTEIN"/>
    <property type="match status" value="1"/>
</dbReference>
<dbReference type="RefSeq" id="WP_137245705.1">
    <property type="nucleotide sequence ID" value="NZ_SZQA01000002.1"/>
</dbReference>
<organism evidence="2 3">
    <name type="scientific">Herbidospora galbida</name>
    <dbReference type="NCBI Taxonomy" id="2575442"/>
    <lineage>
        <taxon>Bacteria</taxon>
        <taxon>Bacillati</taxon>
        <taxon>Actinomycetota</taxon>
        <taxon>Actinomycetes</taxon>
        <taxon>Streptosporangiales</taxon>
        <taxon>Streptosporangiaceae</taxon>
        <taxon>Herbidospora</taxon>
    </lineage>
</organism>
<dbReference type="AlphaFoldDB" id="A0A4U3MN67"/>
<keyword evidence="3" id="KW-1185">Reference proteome</keyword>
<feature type="chain" id="PRO_5020874490" description="Lipoprotein" evidence="1">
    <location>
        <begin position="35"/>
        <end position="239"/>
    </location>
</feature>
<sequence>MGSPARRRFAGAVPAGLVATLLVGLLSGCSDGAAAPAATASASPKPSLPVAPGGTFGYAAARETDPDPLTLNEIFGRSRFKSKGRSYKMTVREMEKKDCKNAVTGEKLQKALKAAGCNQLARASFHDAKGTVIGTVGVANLKTSKGAKSVAGAGAGKERKDYLKPLAGDDDHTKELGDGEAYAGGWTHGHYAILLWFQFKDGHEPKKAELKRLYQAAVDITDATVFPALDTRSVRGGRG</sequence>
<proteinExistence type="predicted"/>
<reference evidence="2 3" key="1">
    <citation type="submission" date="2019-04" db="EMBL/GenBank/DDBJ databases">
        <title>Herbidospora sp. NEAU-GS14.nov., a novel actinomycete isolated from soil.</title>
        <authorList>
            <person name="Han L."/>
        </authorList>
    </citation>
    <scope>NUCLEOTIDE SEQUENCE [LARGE SCALE GENOMIC DNA]</scope>
    <source>
        <strain evidence="2 3">NEAU-GS14</strain>
    </source>
</reference>
<evidence type="ECO:0000256" key="1">
    <source>
        <dbReference type="SAM" id="SignalP"/>
    </source>
</evidence>
<evidence type="ECO:0000313" key="3">
    <source>
        <dbReference type="Proteomes" id="UP000308705"/>
    </source>
</evidence>
<comment type="caution">
    <text evidence="2">The sequence shown here is derived from an EMBL/GenBank/DDBJ whole genome shotgun (WGS) entry which is preliminary data.</text>
</comment>
<feature type="signal peptide" evidence="1">
    <location>
        <begin position="1"/>
        <end position="34"/>
    </location>
</feature>
<keyword evidence="1" id="KW-0732">Signal</keyword>
<evidence type="ECO:0000313" key="2">
    <source>
        <dbReference type="EMBL" id="TKK91001.1"/>
    </source>
</evidence>
<dbReference type="EMBL" id="SZQA01000002">
    <property type="protein sequence ID" value="TKK91001.1"/>
    <property type="molecule type" value="Genomic_DNA"/>
</dbReference>
<gene>
    <name evidence="2" type="ORF">FDA94_04405</name>
</gene>
<name>A0A4U3MN67_9ACTN</name>
<accession>A0A4U3MN67</accession>
<dbReference type="Proteomes" id="UP000308705">
    <property type="component" value="Unassembled WGS sequence"/>
</dbReference>
<protein>
    <recommendedName>
        <fullName evidence="4">Lipoprotein</fullName>
    </recommendedName>
</protein>